<name>A0ABS8SWJ9_DATST</name>
<feature type="region of interest" description="Disordered" evidence="1">
    <location>
        <begin position="44"/>
        <end position="145"/>
    </location>
</feature>
<sequence>MLYGRGFRVNDFVDEDVSINSDGNVLNEANPDLKWVDTDLLSSESDRDVIPNEDVSDVDEELRSFRDERRNKRNPNLRRKKSSLKKYQPNARVTREVTASHTSDSGSDSRQPDDGPSLVPSRSGPFSLRARELATDCQASDSPSW</sequence>
<evidence type="ECO:0000256" key="1">
    <source>
        <dbReference type="SAM" id="MobiDB-lite"/>
    </source>
</evidence>
<evidence type="ECO:0000313" key="2">
    <source>
        <dbReference type="EMBL" id="MCD7463406.1"/>
    </source>
</evidence>
<dbReference type="Proteomes" id="UP000823775">
    <property type="component" value="Unassembled WGS sequence"/>
</dbReference>
<evidence type="ECO:0000313" key="3">
    <source>
        <dbReference type="Proteomes" id="UP000823775"/>
    </source>
</evidence>
<protein>
    <submittedName>
        <fullName evidence="2">Uncharacterized protein</fullName>
    </submittedName>
</protein>
<comment type="caution">
    <text evidence="2">The sequence shown here is derived from an EMBL/GenBank/DDBJ whole genome shotgun (WGS) entry which is preliminary data.</text>
</comment>
<feature type="compositionally biased region" description="Basic and acidic residues" evidence="1">
    <location>
        <begin position="61"/>
        <end position="70"/>
    </location>
</feature>
<keyword evidence="3" id="KW-1185">Reference proteome</keyword>
<gene>
    <name evidence="2" type="ORF">HAX54_050505</name>
</gene>
<reference evidence="2 3" key="1">
    <citation type="journal article" date="2021" name="BMC Genomics">
        <title>Datura genome reveals duplications of psychoactive alkaloid biosynthetic genes and high mutation rate following tissue culture.</title>
        <authorList>
            <person name="Rajewski A."/>
            <person name="Carter-House D."/>
            <person name="Stajich J."/>
            <person name="Litt A."/>
        </authorList>
    </citation>
    <scope>NUCLEOTIDE SEQUENCE [LARGE SCALE GENOMIC DNA]</scope>
    <source>
        <strain evidence="2">AR-01</strain>
    </source>
</reference>
<proteinExistence type="predicted"/>
<feature type="compositionally biased region" description="Polar residues" evidence="1">
    <location>
        <begin position="97"/>
        <end position="109"/>
    </location>
</feature>
<dbReference type="EMBL" id="JACEIK010000884">
    <property type="protein sequence ID" value="MCD7463406.1"/>
    <property type="molecule type" value="Genomic_DNA"/>
</dbReference>
<feature type="compositionally biased region" description="Basic residues" evidence="1">
    <location>
        <begin position="71"/>
        <end position="84"/>
    </location>
</feature>
<organism evidence="2 3">
    <name type="scientific">Datura stramonium</name>
    <name type="common">Jimsonweed</name>
    <name type="synonym">Common thornapple</name>
    <dbReference type="NCBI Taxonomy" id="4076"/>
    <lineage>
        <taxon>Eukaryota</taxon>
        <taxon>Viridiplantae</taxon>
        <taxon>Streptophyta</taxon>
        <taxon>Embryophyta</taxon>
        <taxon>Tracheophyta</taxon>
        <taxon>Spermatophyta</taxon>
        <taxon>Magnoliopsida</taxon>
        <taxon>eudicotyledons</taxon>
        <taxon>Gunneridae</taxon>
        <taxon>Pentapetalae</taxon>
        <taxon>asterids</taxon>
        <taxon>lamiids</taxon>
        <taxon>Solanales</taxon>
        <taxon>Solanaceae</taxon>
        <taxon>Solanoideae</taxon>
        <taxon>Datureae</taxon>
        <taxon>Datura</taxon>
    </lineage>
</organism>
<accession>A0ABS8SWJ9</accession>